<dbReference type="InterPro" id="IPR003538">
    <property type="entry name" value="TonB"/>
</dbReference>
<proteinExistence type="inferred from homology"/>
<comment type="subcellular location">
    <subcellularLocation>
        <location evidence="5">Cell inner membrane</location>
        <topology evidence="5">Single-pass membrane protein</topology>
        <orientation evidence="5">Periplasmic side</orientation>
    </subcellularLocation>
    <subcellularLocation>
        <location evidence="1">Membrane</location>
        <topology evidence="1">Single-pass membrane protein</topology>
    </subcellularLocation>
</comment>
<dbReference type="EMBL" id="NFZS01000001">
    <property type="protein sequence ID" value="RAO76891.1"/>
    <property type="molecule type" value="Genomic_DNA"/>
</dbReference>
<dbReference type="PANTHER" id="PTHR34978:SF3">
    <property type="entry name" value="SLR0241 PROTEIN"/>
    <property type="match status" value="1"/>
</dbReference>
<reference evidence="7 8" key="1">
    <citation type="journal article" date="2018" name="Genet. Mol. Biol.">
        <title>The genome sequence of Dyella jiangningensis FCAV SCS01 from a lignocellulose-decomposing microbial consortium metagenome reveals potential for biotechnological applications.</title>
        <authorList>
            <person name="Desiderato J.G."/>
            <person name="Alvarenga D.O."/>
            <person name="Constancio M.T.L."/>
            <person name="Alves L.M.C."/>
            <person name="Varani A.M."/>
        </authorList>
    </citation>
    <scope>NUCLEOTIDE SEQUENCE [LARGE SCALE GENOMIC DNA]</scope>
    <source>
        <strain evidence="7 8">FCAV SCS01</strain>
    </source>
</reference>
<evidence type="ECO:0000256" key="3">
    <source>
        <dbReference type="ARBA" id="ARBA00022989"/>
    </source>
</evidence>
<evidence type="ECO:0000313" key="7">
    <source>
        <dbReference type="EMBL" id="RAO76891.1"/>
    </source>
</evidence>
<dbReference type="GO" id="GO:0055085">
    <property type="term" value="P:transmembrane transport"/>
    <property type="evidence" value="ECO:0007669"/>
    <property type="project" value="InterPro"/>
</dbReference>
<evidence type="ECO:0000259" key="6">
    <source>
        <dbReference type="PROSITE" id="PS52015"/>
    </source>
</evidence>
<comment type="caution">
    <text evidence="7">The sequence shown here is derived from an EMBL/GenBank/DDBJ whole genome shotgun (WGS) entry which is preliminary data.</text>
</comment>
<dbReference type="GO" id="GO:0031992">
    <property type="term" value="F:energy transducer activity"/>
    <property type="evidence" value="ECO:0007669"/>
    <property type="project" value="InterPro"/>
</dbReference>
<dbReference type="Pfam" id="PF03544">
    <property type="entry name" value="TonB_C"/>
    <property type="match status" value="1"/>
</dbReference>
<feature type="transmembrane region" description="Helical" evidence="5">
    <location>
        <begin position="47"/>
        <end position="69"/>
    </location>
</feature>
<dbReference type="Proteomes" id="UP000248926">
    <property type="component" value="Unassembled WGS sequence"/>
</dbReference>
<dbReference type="InterPro" id="IPR008756">
    <property type="entry name" value="Peptidase_M56"/>
</dbReference>
<keyword evidence="5" id="KW-0653">Protein transport</keyword>
<comment type="similarity">
    <text evidence="5">Belongs to the TonB family.</text>
</comment>
<evidence type="ECO:0000256" key="4">
    <source>
        <dbReference type="ARBA" id="ARBA00023136"/>
    </source>
</evidence>
<dbReference type="PANTHER" id="PTHR34978">
    <property type="entry name" value="POSSIBLE SENSOR-TRANSDUCER PROTEIN BLAR"/>
    <property type="match status" value="1"/>
</dbReference>
<dbReference type="GO" id="GO:0030288">
    <property type="term" value="C:outer membrane-bounded periplasmic space"/>
    <property type="evidence" value="ECO:0007669"/>
    <property type="project" value="InterPro"/>
</dbReference>
<dbReference type="InterPro" id="IPR006260">
    <property type="entry name" value="TonB/TolA_C"/>
</dbReference>
<evidence type="ECO:0000256" key="5">
    <source>
        <dbReference type="RuleBase" id="RU362123"/>
    </source>
</evidence>
<protein>
    <recommendedName>
        <fullName evidence="5">Protein TonB</fullName>
    </recommendedName>
</protein>
<keyword evidence="2 5" id="KW-0812">Transmembrane</keyword>
<dbReference type="CDD" id="cd07341">
    <property type="entry name" value="M56_BlaR1_MecR1_like"/>
    <property type="match status" value="1"/>
</dbReference>
<name>A0A328P6I2_9GAMM</name>
<dbReference type="PRINTS" id="PR01374">
    <property type="entry name" value="TONBPROTEIN"/>
</dbReference>
<keyword evidence="5" id="KW-1003">Cell membrane</keyword>
<dbReference type="NCBIfam" id="TIGR01352">
    <property type="entry name" value="tonB_Cterm"/>
    <property type="match status" value="1"/>
</dbReference>
<dbReference type="InterPro" id="IPR052173">
    <property type="entry name" value="Beta-lactam_resp_regulator"/>
</dbReference>
<dbReference type="GO" id="GO:0015031">
    <property type="term" value="P:protein transport"/>
    <property type="evidence" value="ECO:0007669"/>
    <property type="project" value="UniProtKB-UniRule"/>
</dbReference>
<dbReference type="GO" id="GO:0015891">
    <property type="term" value="P:siderophore transport"/>
    <property type="evidence" value="ECO:0007669"/>
    <property type="project" value="InterPro"/>
</dbReference>
<comment type="caution">
    <text evidence="5">Lacks conserved residue(s) required for the propagation of feature annotation.</text>
</comment>
<dbReference type="AlphaFoldDB" id="A0A328P6I2"/>
<keyword evidence="4 5" id="KW-0472">Membrane</keyword>
<feature type="transmembrane region" description="Helical" evidence="5">
    <location>
        <begin position="12"/>
        <end position="35"/>
    </location>
</feature>
<dbReference type="GO" id="GO:0005886">
    <property type="term" value="C:plasma membrane"/>
    <property type="evidence" value="ECO:0007669"/>
    <property type="project" value="UniProtKB-SubCell"/>
</dbReference>
<evidence type="ECO:0000256" key="2">
    <source>
        <dbReference type="ARBA" id="ARBA00022692"/>
    </source>
</evidence>
<gene>
    <name evidence="7" type="ORF">CA260_02970</name>
</gene>
<comment type="function">
    <text evidence="5">Interacts with outer membrane receptor proteins that carry out high-affinity binding and energy dependent uptake into the periplasmic space of specific substrates. It could act to transduce energy from the cytoplasmic membrane to specific energy-requiring processes in the outer membrane, resulting in the release into the periplasm of ligands bound by these outer membrane proteins.</text>
</comment>
<dbReference type="PROSITE" id="PS52015">
    <property type="entry name" value="TONB_CTD"/>
    <property type="match status" value="1"/>
</dbReference>
<keyword evidence="3 5" id="KW-1133">Transmembrane helix</keyword>
<dbReference type="RefSeq" id="WP_111980953.1">
    <property type="nucleotide sequence ID" value="NZ_NFZS01000001.1"/>
</dbReference>
<keyword evidence="5" id="KW-0813">Transport</keyword>
<sequence length="564" mass="60524">MMASSHIFLETLQLLGVTLLHFLWQGLLVGVAYAALRAALPRGAARYRLGVATMAVLAACPALTMAWLLRQPEALPSQHVMLDPVVIAAGSLGESPASILDHVTGRFGITPWLAVLWLAGVLVLSVRVWRQWRGLKGLVASGLEDEGPMVRMLLRLTERFGMRRRISLVWSSVVDTPLLVGWFRPVIVLPLAMATGFPRAQLELVLAHELAHLKRLDPLVNFFQVVLETLFFFHPVVHWISTDVRNEREICCDQMALSVHGGNWRDLARALSALGSMREAAPMMLAASGGVLLDRVHQMASDHGAMAAPPSRPYSGALLAVGMVATLVLGLALKREGVPDLLGPVPRAASLIVLPLAQSLQQAWHPANLRPTSALLQRPVAMDAESPDESLAPVGFPGAAPEMAAPGALSLAVANLAPHRAAVIPVHIQATEVSSPALTPLRMRKPIYPAGALEKGIEGKVVIEFSLASDGSVQDMRVVNADPAGVFEQAALVAMRGWVYSVPPGHLLSERYRQVMAFSLDGGASSANSREIQARVGCQVVTGTHICRWPEETGRQGAIEGSSN</sequence>
<dbReference type="OrthoDB" id="15218at2"/>
<feature type="domain" description="TonB C-terminal" evidence="6">
    <location>
        <begin position="433"/>
        <end position="527"/>
    </location>
</feature>
<keyword evidence="8" id="KW-1185">Reference proteome</keyword>
<accession>A0A328P6I2</accession>
<dbReference type="InterPro" id="IPR037682">
    <property type="entry name" value="TonB_C"/>
</dbReference>
<keyword evidence="5" id="KW-0997">Cell inner membrane</keyword>
<dbReference type="SUPFAM" id="SSF74653">
    <property type="entry name" value="TolA/TonB C-terminal domain"/>
    <property type="match status" value="1"/>
</dbReference>
<organism evidence="7 8">
    <name type="scientific">Dyella jiangningensis</name>
    <dbReference type="NCBI Taxonomy" id="1379159"/>
    <lineage>
        <taxon>Bacteria</taxon>
        <taxon>Pseudomonadati</taxon>
        <taxon>Pseudomonadota</taxon>
        <taxon>Gammaproteobacteria</taxon>
        <taxon>Lysobacterales</taxon>
        <taxon>Rhodanobacteraceae</taxon>
        <taxon>Dyella</taxon>
    </lineage>
</organism>
<keyword evidence="5" id="KW-0735">Signal-anchor</keyword>
<evidence type="ECO:0000256" key="1">
    <source>
        <dbReference type="ARBA" id="ARBA00004167"/>
    </source>
</evidence>
<feature type="transmembrane region" description="Helical" evidence="5">
    <location>
        <begin position="109"/>
        <end position="129"/>
    </location>
</feature>
<dbReference type="Pfam" id="PF05569">
    <property type="entry name" value="Peptidase_M56"/>
    <property type="match status" value="1"/>
</dbReference>
<evidence type="ECO:0000313" key="8">
    <source>
        <dbReference type="Proteomes" id="UP000248926"/>
    </source>
</evidence>
<dbReference type="Gene3D" id="3.30.2420.10">
    <property type="entry name" value="TonB"/>
    <property type="match status" value="1"/>
</dbReference>